<proteinExistence type="predicted"/>
<evidence type="ECO:0000256" key="7">
    <source>
        <dbReference type="PIRSR" id="PIRSR630616-2"/>
    </source>
</evidence>
<organism evidence="10 11">
    <name type="scientific">Haematococcus lacustris</name>
    <name type="common">Green alga</name>
    <name type="synonym">Haematococcus pluvialis</name>
    <dbReference type="NCBI Taxonomy" id="44745"/>
    <lineage>
        <taxon>Eukaryota</taxon>
        <taxon>Viridiplantae</taxon>
        <taxon>Chlorophyta</taxon>
        <taxon>core chlorophytes</taxon>
        <taxon>Chlorophyceae</taxon>
        <taxon>CS clade</taxon>
        <taxon>Chlamydomonadales</taxon>
        <taxon>Haematococcaceae</taxon>
        <taxon>Haematococcus</taxon>
    </lineage>
</organism>
<dbReference type="Pfam" id="PF00069">
    <property type="entry name" value="Pkinase"/>
    <property type="match status" value="1"/>
</dbReference>
<evidence type="ECO:0000259" key="9">
    <source>
        <dbReference type="PROSITE" id="PS50011"/>
    </source>
</evidence>
<dbReference type="Gene3D" id="1.10.510.10">
    <property type="entry name" value="Transferase(Phosphotransferase) domain 1"/>
    <property type="match status" value="1"/>
</dbReference>
<evidence type="ECO:0000256" key="1">
    <source>
        <dbReference type="ARBA" id="ARBA00022527"/>
    </source>
</evidence>
<dbReference type="PROSITE" id="PS50011">
    <property type="entry name" value="PROTEIN_KINASE_DOM"/>
    <property type="match status" value="1"/>
</dbReference>
<reference evidence="10 11" key="1">
    <citation type="submission" date="2020-02" db="EMBL/GenBank/DDBJ databases">
        <title>Draft genome sequence of Haematococcus lacustris strain NIES-144.</title>
        <authorList>
            <person name="Morimoto D."/>
            <person name="Nakagawa S."/>
            <person name="Yoshida T."/>
            <person name="Sawayama S."/>
        </authorList>
    </citation>
    <scope>NUCLEOTIDE SEQUENCE [LARGE SCALE GENOMIC DNA]</scope>
    <source>
        <strain evidence="10 11">NIES-144</strain>
    </source>
</reference>
<dbReference type="EMBL" id="BLLF01003923">
    <property type="protein sequence ID" value="GFH28537.1"/>
    <property type="molecule type" value="Genomic_DNA"/>
</dbReference>
<evidence type="ECO:0000256" key="6">
    <source>
        <dbReference type="PIRSR" id="PIRSR630616-1"/>
    </source>
</evidence>
<evidence type="ECO:0000313" key="11">
    <source>
        <dbReference type="Proteomes" id="UP000485058"/>
    </source>
</evidence>
<evidence type="ECO:0000256" key="3">
    <source>
        <dbReference type="ARBA" id="ARBA00022741"/>
    </source>
</evidence>
<gene>
    <name evidence="10" type="ORF">HaLaN_27046</name>
</gene>
<accession>A0A6A0A8U7</accession>
<evidence type="ECO:0000313" key="10">
    <source>
        <dbReference type="EMBL" id="GFH28537.1"/>
    </source>
</evidence>
<dbReference type="SUPFAM" id="SSF56112">
    <property type="entry name" value="Protein kinase-like (PK-like)"/>
    <property type="match status" value="1"/>
</dbReference>
<dbReference type="GO" id="GO:0005524">
    <property type="term" value="F:ATP binding"/>
    <property type="evidence" value="ECO:0007669"/>
    <property type="project" value="UniProtKB-KW"/>
</dbReference>
<keyword evidence="3 7" id="KW-0547">Nucleotide-binding</keyword>
<dbReference type="AlphaFoldDB" id="A0A6A0A8U7"/>
<feature type="cross-link" description="Glycyl lysine isopeptide (Lys-Gly) (interchain with G-Cter in SUMO2)" evidence="8">
    <location>
        <position position="137"/>
    </location>
</feature>
<keyword evidence="11" id="KW-1185">Reference proteome</keyword>
<comment type="caution">
    <text evidence="10">The sequence shown here is derived from an EMBL/GenBank/DDBJ whole genome shotgun (WGS) entry which is preliminary data.</text>
</comment>
<dbReference type="InterPro" id="IPR000719">
    <property type="entry name" value="Prot_kinase_dom"/>
</dbReference>
<sequence length="138" mass="16297">MARKYWSLADYSIVRKMYTGYASTVYQATCKRTLEQVALKVYHMENLCELNHFQVYREIRLHSALQHQNIIQLYCSFQEGNDVVMVQEYAEGGDLYRLLHRNGGRLAERQAVEMVLHPFLLALHYLHTHGIMHRDIKP</sequence>
<dbReference type="PANTHER" id="PTHR24350">
    <property type="entry name" value="SERINE/THREONINE-PROTEIN KINASE IAL-RELATED"/>
    <property type="match status" value="1"/>
</dbReference>
<dbReference type="InterPro" id="IPR011009">
    <property type="entry name" value="Kinase-like_dom_sf"/>
</dbReference>
<name>A0A6A0A8U7_HAELA</name>
<keyword evidence="4 10" id="KW-0418">Kinase</keyword>
<evidence type="ECO:0000256" key="8">
    <source>
        <dbReference type="PIRSR" id="PIRSR630616-3"/>
    </source>
</evidence>
<feature type="domain" description="Protein kinase" evidence="9">
    <location>
        <begin position="11"/>
        <end position="138"/>
    </location>
</feature>
<dbReference type="InterPro" id="IPR030616">
    <property type="entry name" value="Aur-like"/>
</dbReference>
<dbReference type="Proteomes" id="UP000485058">
    <property type="component" value="Unassembled WGS sequence"/>
</dbReference>
<feature type="active site" description="Proton acceptor" evidence="6">
    <location>
        <position position="135"/>
    </location>
</feature>
<evidence type="ECO:0000256" key="2">
    <source>
        <dbReference type="ARBA" id="ARBA00022679"/>
    </source>
</evidence>
<dbReference type="GO" id="GO:0004674">
    <property type="term" value="F:protein serine/threonine kinase activity"/>
    <property type="evidence" value="ECO:0007669"/>
    <property type="project" value="UniProtKB-KW"/>
</dbReference>
<keyword evidence="5 7" id="KW-0067">ATP-binding</keyword>
<keyword evidence="1 10" id="KW-0723">Serine/threonine-protein kinase</keyword>
<evidence type="ECO:0000256" key="5">
    <source>
        <dbReference type="ARBA" id="ARBA00022840"/>
    </source>
</evidence>
<feature type="binding site" evidence="7">
    <location>
        <position position="40"/>
    </location>
    <ligand>
        <name>ATP</name>
        <dbReference type="ChEBI" id="CHEBI:30616"/>
    </ligand>
</feature>
<evidence type="ECO:0000256" key="4">
    <source>
        <dbReference type="ARBA" id="ARBA00022777"/>
    </source>
</evidence>
<dbReference type="SMART" id="SM00220">
    <property type="entry name" value="S_TKc"/>
    <property type="match status" value="1"/>
</dbReference>
<feature type="non-terminal residue" evidence="10">
    <location>
        <position position="138"/>
    </location>
</feature>
<feature type="binding site" evidence="7">
    <location>
        <begin position="88"/>
        <end position="90"/>
    </location>
    <ligand>
        <name>ATP</name>
        <dbReference type="ChEBI" id="CHEBI:30616"/>
    </ligand>
</feature>
<protein>
    <submittedName>
        <fullName evidence="10">Serine/threonine protein kinase</fullName>
    </submittedName>
</protein>
<keyword evidence="2" id="KW-0808">Transferase</keyword>